<proteinExistence type="predicted"/>
<evidence type="ECO:0000313" key="1">
    <source>
        <dbReference type="EMBL" id="KAH6627762.1"/>
    </source>
</evidence>
<gene>
    <name evidence="1" type="ORF">F5144DRAFT_593926</name>
</gene>
<evidence type="ECO:0000313" key="2">
    <source>
        <dbReference type="Proteomes" id="UP000724584"/>
    </source>
</evidence>
<dbReference type="EMBL" id="JAGIZQ010000005">
    <property type="protein sequence ID" value="KAH6627762.1"/>
    <property type="molecule type" value="Genomic_DNA"/>
</dbReference>
<organism evidence="1 2">
    <name type="scientific">Chaetomium tenue</name>
    <dbReference type="NCBI Taxonomy" id="1854479"/>
    <lineage>
        <taxon>Eukaryota</taxon>
        <taxon>Fungi</taxon>
        <taxon>Dikarya</taxon>
        <taxon>Ascomycota</taxon>
        <taxon>Pezizomycotina</taxon>
        <taxon>Sordariomycetes</taxon>
        <taxon>Sordariomycetidae</taxon>
        <taxon>Sordariales</taxon>
        <taxon>Chaetomiaceae</taxon>
        <taxon>Chaetomium</taxon>
    </lineage>
</organism>
<accession>A0ACB7P1G2</accession>
<reference evidence="1 2" key="1">
    <citation type="journal article" date="2021" name="Nat. Commun.">
        <title>Genetic determinants of endophytism in the Arabidopsis root mycobiome.</title>
        <authorList>
            <person name="Mesny F."/>
            <person name="Miyauchi S."/>
            <person name="Thiergart T."/>
            <person name="Pickel B."/>
            <person name="Atanasova L."/>
            <person name="Karlsson M."/>
            <person name="Huettel B."/>
            <person name="Barry K.W."/>
            <person name="Haridas S."/>
            <person name="Chen C."/>
            <person name="Bauer D."/>
            <person name="Andreopoulos W."/>
            <person name="Pangilinan J."/>
            <person name="LaButti K."/>
            <person name="Riley R."/>
            <person name="Lipzen A."/>
            <person name="Clum A."/>
            <person name="Drula E."/>
            <person name="Henrissat B."/>
            <person name="Kohler A."/>
            <person name="Grigoriev I.V."/>
            <person name="Martin F.M."/>
            <person name="Hacquard S."/>
        </authorList>
    </citation>
    <scope>NUCLEOTIDE SEQUENCE [LARGE SCALE GENOMIC DNA]</scope>
    <source>
        <strain evidence="1 2">MPI-SDFR-AT-0079</strain>
    </source>
</reference>
<keyword evidence="2" id="KW-1185">Reference proteome</keyword>
<sequence>MFFSKTGQNALQAASGRAWLPISSGIAAQHRCLSASPALRAAHILSFGESSNPKLAELLDHYRTMVILPTYLAPEQRRKIYKEKLKHILQNDPITMEIDGVVHKFRYRSRVRDLPSSRDTLKEAFKLISTPADLHNIPPLLAGVVRAGHKLDPWQYSIFLRRAAELKQVQLIMDCIRAVERTGFKLNNSRIINELLVYLQQPAIISGWDEAKTKTALKQVRLVLNILESDESHLPKGKDVGAFPFYRDPQVLASRLHMAAARAVYLKGDKDDDGQVAKYAQELVTLWPEDKGLLDLQPDESYQKNGPMRYILDRNSFLFYAAPVLNGLALAARVVDPDLAKQLQNRAGAVKAEVQTALGSLEQSEGRGITLYNAIFNPQEQGEQKAEEKA</sequence>
<name>A0ACB7P1G2_9PEZI</name>
<protein>
    <submittedName>
        <fullName evidence="1">Uncharacterized protein</fullName>
    </submittedName>
</protein>
<comment type="caution">
    <text evidence="1">The sequence shown here is derived from an EMBL/GenBank/DDBJ whole genome shotgun (WGS) entry which is preliminary data.</text>
</comment>
<dbReference type="Proteomes" id="UP000724584">
    <property type="component" value="Unassembled WGS sequence"/>
</dbReference>